<dbReference type="STRING" id="76728.AQ490_08685"/>
<organism evidence="3 4">
    <name type="scientific">Wenjunlia vitaminophila</name>
    <name type="common">Streptomyces vitaminophilus</name>
    <dbReference type="NCBI Taxonomy" id="76728"/>
    <lineage>
        <taxon>Bacteria</taxon>
        <taxon>Bacillati</taxon>
        <taxon>Actinomycetota</taxon>
        <taxon>Actinomycetes</taxon>
        <taxon>Kitasatosporales</taxon>
        <taxon>Streptomycetaceae</taxon>
        <taxon>Wenjunlia</taxon>
    </lineage>
</organism>
<keyword evidence="2" id="KW-0732">Signal</keyword>
<evidence type="ECO:0000313" key="3">
    <source>
        <dbReference type="EMBL" id="KRV46853.1"/>
    </source>
</evidence>
<feature type="compositionally biased region" description="Low complexity" evidence="1">
    <location>
        <begin position="204"/>
        <end position="216"/>
    </location>
</feature>
<accession>A0A0T6LLD0</accession>
<protein>
    <submittedName>
        <fullName evidence="3">Uncharacterized protein</fullName>
    </submittedName>
</protein>
<keyword evidence="4" id="KW-1185">Reference proteome</keyword>
<proteinExistence type="predicted"/>
<gene>
    <name evidence="3" type="ORF">AQ490_08685</name>
</gene>
<reference evidence="3 4" key="1">
    <citation type="submission" date="2015-10" db="EMBL/GenBank/DDBJ databases">
        <title>Draft genome sequence of pyrrolomycin-producing Streptomyces vitaminophilus.</title>
        <authorList>
            <person name="Graham D.E."/>
            <person name="Mahan K.M."/>
            <person name="Klingeman D.M."/>
            <person name="Hettich R.L."/>
            <person name="Parry R.J."/>
        </authorList>
    </citation>
    <scope>NUCLEOTIDE SEQUENCE [LARGE SCALE GENOMIC DNA]</scope>
    <source>
        <strain evidence="3 4">ATCC 31673</strain>
    </source>
</reference>
<feature type="signal peptide" evidence="2">
    <location>
        <begin position="1"/>
        <end position="19"/>
    </location>
</feature>
<name>A0A0T6LLD0_WENVI</name>
<dbReference type="AlphaFoldDB" id="A0A0T6LLD0"/>
<evidence type="ECO:0000313" key="4">
    <source>
        <dbReference type="Proteomes" id="UP000050867"/>
    </source>
</evidence>
<feature type="chain" id="PRO_5039651494" evidence="2">
    <location>
        <begin position="20"/>
        <end position="222"/>
    </location>
</feature>
<dbReference type="Proteomes" id="UP000050867">
    <property type="component" value="Unassembled WGS sequence"/>
</dbReference>
<evidence type="ECO:0000256" key="2">
    <source>
        <dbReference type="SAM" id="SignalP"/>
    </source>
</evidence>
<feature type="region of interest" description="Disordered" evidence="1">
    <location>
        <begin position="192"/>
        <end position="222"/>
    </location>
</feature>
<evidence type="ECO:0000256" key="1">
    <source>
        <dbReference type="SAM" id="MobiDB-lite"/>
    </source>
</evidence>
<sequence length="222" mass="22865">MSRAAVVILFAALTFASVAAVGFGVATDGSRDGTPPAHALRLPGTLLDGEYTLSEDVSDRLRGVPDTTMVGGQYTSGSGAEARSLVFLGGYGRFDDPQATLAGFRAGLADRDEVVLVRGREIIPAGYGEPVTCEVVGNSQGSTPYVVPYCVWVDDDTLGVVTESSSASIEASPDSIDLEEFAALTARVREETRVPAGAARPTNAPASDPAGAAALPAPDPHR</sequence>
<comment type="caution">
    <text evidence="3">The sequence shown here is derived from an EMBL/GenBank/DDBJ whole genome shotgun (WGS) entry which is preliminary data.</text>
</comment>
<dbReference type="eggNOG" id="ENOG5034CDV">
    <property type="taxonomic scope" value="Bacteria"/>
</dbReference>
<dbReference type="EMBL" id="LLZU01000038">
    <property type="protein sequence ID" value="KRV46853.1"/>
    <property type="molecule type" value="Genomic_DNA"/>
</dbReference>